<evidence type="ECO:0000313" key="2">
    <source>
        <dbReference type="EMBL" id="VGO19294.1"/>
    </source>
</evidence>
<protein>
    <recommendedName>
        <fullName evidence="1">3-keto-alpha-glucoside-1,2-lyase/3-keto-2-hydroxy-glucal hydratase domain-containing protein</fullName>
    </recommendedName>
</protein>
<gene>
    <name evidence="2" type="ORF">SCARR_01352</name>
</gene>
<dbReference type="Pfam" id="PF06439">
    <property type="entry name" value="3keto-disac_hyd"/>
    <property type="match status" value="1"/>
</dbReference>
<organism evidence="2 3">
    <name type="scientific">Pontiella sulfatireligans</name>
    <dbReference type="NCBI Taxonomy" id="2750658"/>
    <lineage>
        <taxon>Bacteria</taxon>
        <taxon>Pseudomonadati</taxon>
        <taxon>Kiritimatiellota</taxon>
        <taxon>Kiritimatiellia</taxon>
        <taxon>Kiritimatiellales</taxon>
        <taxon>Pontiellaceae</taxon>
        <taxon>Pontiella</taxon>
    </lineage>
</organism>
<accession>A0A6C2UJ01</accession>
<evidence type="ECO:0000259" key="1">
    <source>
        <dbReference type="Pfam" id="PF06439"/>
    </source>
</evidence>
<dbReference type="EMBL" id="CAAHFH010000001">
    <property type="protein sequence ID" value="VGO19294.1"/>
    <property type="molecule type" value="Genomic_DNA"/>
</dbReference>
<keyword evidence="3" id="KW-1185">Reference proteome</keyword>
<proteinExistence type="predicted"/>
<dbReference type="AlphaFoldDB" id="A0A6C2UJ01"/>
<dbReference type="RefSeq" id="WP_168433061.1">
    <property type="nucleotide sequence ID" value="NZ_CAAHFH010000001.1"/>
</dbReference>
<dbReference type="GO" id="GO:0016787">
    <property type="term" value="F:hydrolase activity"/>
    <property type="evidence" value="ECO:0007669"/>
    <property type="project" value="InterPro"/>
</dbReference>
<sequence>MKTIARVLILTALTGGLTLQAETGGWVDLFDGETLTGWNNPYEWGESKVVDSEIQLMANKKFFLCTEKTYSDFIFEAEILMPESKSNSGIMFRCHVEPNKVYGYQAECDTSERAWSGGLYDEGRRKWLNPRKPNDSPSGNAFREKTKGSFKRHDWNKYTIQCEGPRLRIWVNGVLCTDYTDDLDASGYIAIQHHGEDGQLYRFRNIRIKEL</sequence>
<feature type="domain" description="3-keto-alpha-glucoside-1,2-lyase/3-keto-2-hydroxy-glucal hydratase" evidence="1">
    <location>
        <begin position="25"/>
        <end position="209"/>
    </location>
</feature>
<dbReference type="InterPro" id="IPR010496">
    <property type="entry name" value="AL/BT2_dom"/>
</dbReference>
<name>A0A6C2UJ01_9BACT</name>
<dbReference type="Proteomes" id="UP000346198">
    <property type="component" value="Unassembled WGS sequence"/>
</dbReference>
<reference evidence="2 3" key="1">
    <citation type="submission" date="2019-04" db="EMBL/GenBank/DDBJ databases">
        <authorList>
            <person name="Van Vliet M D."/>
        </authorList>
    </citation>
    <scope>NUCLEOTIDE SEQUENCE [LARGE SCALE GENOMIC DNA]</scope>
    <source>
        <strain evidence="2 3">F21</strain>
    </source>
</reference>
<evidence type="ECO:0000313" key="3">
    <source>
        <dbReference type="Proteomes" id="UP000346198"/>
    </source>
</evidence>
<dbReference type="Gene3D" id="2.60.120.560">
    <property type="entry name" value="Exo-inulinase, domain 1"/>
    <property type="match status" value="1"/>
</dbReference>